<dbReference type="EMBL" id="CP000854">
    <property type="protein sequence ID" value="ACC39388.1"/>
    <property type="molecule type" value="Genomic_DNA"/>
</dbReference>
<protein>
    <submittedName>
        <fullName evidence="1">Uncharacterized protein</fullName>
    </submittedName>
</protein>
<evidence type="ECO:0000313" key="1">
    <source>
        <dbReference type="EMBL" id="ACC39388.1"/>
    </source>
</evidence>
<sequence>MELRSTKIIAACQACLLSTTPCSRNRFQPLAMASVGAHSHRAGASGVTRDARVSLRTNVSQPAICEVDGMAGLLLALRSWIDPGMSNLLTIGSANGHVGIASYGQLTYGRLIRERVLSALCIRAGYRLLMVLVPEALLFLAPPFPADLDDLGPRCTYSSRPDPRSGKWLSGNFRASNVPRADNADGLDQLVGRRSSSFSSEAINRVPHRSAHCTPRDDRRLPVATRAAFGSIEGSLRIR</sequence>
<keyword evidence="2" id="KW-1185">Reference proteome</keyword>
<evidence type="ECO:0000313" key="2">
    <source>
        <dbReference type="Proteomes" id="UP000001190"/>
    </source>
</evidence>
<reference evidence="1 2" key="1">
    <citation type="journal article" date="2008" name="Genome Res.">
        <title>Insights from the complete genome sequence of Mycobacterium marinum on the evolution of Mycobacterium tuberculosis.</title>
        <authorList>
            <person name="Stinear T.P."/>
            <person name="Seemann T."/>
            <person name="Harrison P.F."/>
            <person name="Jenkin G.A."/>
            <person name="Davies J.K."/>
            <person name="Johnson P.D."/>
            <person name="Abdellah Z."/>
            <person name="Arrowsmith C."/>
            <person name="Chillingworth T."/>
            <person name="Churcher C."/>
            <person name="Clarke K."/>
            <person name="Cronin A."/>
            <person name="Davis P."/>
            <person name="Goodhead I."/>
            <person name="Holroyd N."/>
            <person name="Jagels K."/>
            <person name="Lord A."/>
            <person name="Moule S."/>
            <person name="Mungall K."/>
            <person name="Norbertczak H."/>
            <person name="Quail M.A."/>
            <person name="Rabbinowitsch E."/>
            <person name="Walker D."/>
            <person name="White B."/>
            <person name="Whitehead S."/>
            <person name="Small P.L."/>
            <person name="Brosch R."/>
            <person name="Ramakrishnan L."/>
            <person name="Fischbach M.A."/>
            <person name="Parkhill J."/>
            <person name="Cole S.T."/>
        </authorList>
    </citation>
    <scope>NUCLEOTIDE SEQUENCE [LARGE SCALE GENOMIC DNA]</scope>
    <source>
        <strain evidence="2">ATCC BAA-535 / M</strain>
    </source>
</reference>
<name>B2HRS6_MYCMM</name>
<proteinExistence type="predicted"/>
<dbReference type="AlphaFoldDB" id="B2HRS6"/>
<dbReference type="Proteomes" id="UP000001190">
    <property type="component" value="Chromosome"/>
</dbReference>
<organism evidence="1 2">
    <name type="scientific">Mycobacterium marinum (strain ATCC BAA-535 / M)</name>
    <dbReference type="NCBI Taxonomy" id="216594"/>
    <lineage>
        <taxon>Bacteria</taxon>
        <taxon>Bacillati</taxon>
        <taxon>Actinomycetota</taxon>
        <taxon>Actinomycetes</taxon>
        <taxon>Mycobacteriales</taxon>
        <taxon>Mycobacteriaceae</taxon>
        <taxon>Mycobacterium</taxon>
        <taxon>Mycobacterium ulcerans group</taxon>
    </lineage>
</organism>
<dbReference type="HOGENOM" id="CLU_101355_0_0_11"/>
<accession>B2HRS6</accession>
<dbReference type="KEGG" id="mmi:MMAR_0931"/>
<gene>
    <name evidence="1" type="ordered locus">MMAR_0931</name>
</gene>